<gene>
    <name evidence="11" type="ORF">M9Y10_044857</name>
</gene>
<organism evidence="11 12">
    <name type="scientific">Tritrichomonas musculus</name>
    <dbReference type="NCBI Taxonomy" id="1915356"/>
    <lineage>
        <taxon>Eukaryota</taxon>
        <taxon>Metamonada</taxon>
        <taxon>Parabasalia</taxon>
        <taxon>Tritrichomonadida</taxon>
        <taxon>Tritrichomonadidae</taxon>
        <taxon>Tritrichomonas</taxon>
    </lineage>
</organism>
<evidence type="ECO:0000256" key="4">
    <source>
        <dbReference type="ARBA" id="ARBA00022525"/>
    </source>
</evidence>
<name>A0ABR2JUT6_9EUKA</name>
<dbReference type="EMBL" id="JAPFFF010000009">
    <property type="protein sequence ID" value="KAK8882216.1"/>
    <property type="molecule type" value="Genomic_DNA"/>
</dbReference>
<evidence type="ECO:0000256" key="5">
    <source>
        <dbReference type="ARBA" id="ARBA00022729"/>
    </source>
</evidence>
<dbReference type="InterPro" id="IPR011050">
    <property type="entry name" value="Pectin_lyase_fold/virulence"/>
</dbReference>
<keyword evidence="9" id="KW-0812">Transmembrane</keyword>
<evidence type="ECO:0000313" key="11">
    <source>
        <dbReference type="EMBL" id="KAK8882216.1"/>
    </source>
</evidence>
<keyword evidence="5 10" id="KW-0732">Signal</keyword>
<dbReference type="SMART" id="SM00710">
    <property type="entry name" value="PbH1"/>
    <property type="match status" value="4"/>
</dbReference>
<evidence type="ECO:0000256" key="8">
    <source>
        <dbReference type="SAM" id="MobiDB-lite"/>
    </source>
</evidence>
<evidence type="ECO:0000256" key="9">
    <source>
        <dbReference type="SAM" id="Phobius"/>
    </source>
</evidence>
<dbReference type="InterPro" id="IPR003368">
    <property type="entry name" value="POMP_repeat"/>
</dbReference>
<comment type="caution">
    <text evidence="11">The sequence shown here is derived from an EMBL/GenBank/DDBJ whole genome shotgun (WGS) entry which is preliminary data.</text>
</comment>
<proteinExistence type="predicted"/>
<sequence length="949" mass="104744">MILSIFIFSQLSLCLNGAHLKINDQARKKINDNQTPDADGYKPHLRIPDEPRTEPIILEGYKFFKLNTDAENGGGIYIKEYKTNVAVKNCKFESCYGKSGGAIYVLYEGKESSYVCTISDSLFAYNDVRSQGGAIYIEIKESKIHTFTITNCTFDSNHAGQRGGAIYAIIKDGLTIERCSFTSNDALQVGYSIWMKFGSIDEYHHNEAVIRDNTFVFTPANNLMCSIYIETAALSGDTAPNANLILEGNLFDVKNPAVTNYYHLKIVAPSAFEDIKVDHCNCIKQGPETVIVPYLYNPDLFFNFDCQSIDSCQTKEPTQAPTPGQDGYIISNRIELSIAPKFMMTKTKFIKLESEKSGGAVSLEKVCCDISDCQFDSCKSKVTTQDGGGAIYLSYSARAANYTGLIFNCQFNNCESSLNGGAIDVFISQTKRHAANIQGCTFTNNKASFSGGAIYAVGRDLFSIQHCTFVDNEAQIGSSIWVQNGWYEGGKEKDNKFTLYGCSFSFRPSESNPINVYITSNSLKKNINPNSNVYIGLCSFAAENIKSDTQKNLMIFENGTFQSVVFDDCNCVQNDKNSVSVEINYSIPNFDSAFKFNCNSMDQCQDGSEQPPASDDCPKPHNRVESYGKELSVENSCFVNLRSIREGGAVYAVNCKAELEDCKFKNCSSERNGGAVYINYEAKGCELELEKCLFENCKSEAQGGALFFSNAYASKSSIEKCKFFNNIASLEGGALYYKPCGNSKLTKCLFVNNSCVNETESQGSSIYVIVQNLVNNDNVVIDGNRIRSQPEKDVQQMFIHMRKNAQVLLGSNSFSFNGANEQIENVKYINVLSEESSKLDVNGEICVDANETSGLIDGINSQVTYNCHKADPEFDSNNDDDDDSKEPHKKKNKSSLILIISIVAAAVVVIVVIVVVVVLVVLKRKNANNYVGDLADDTSVDNNSVELVK</sequence>
<evidence type="ECO:0000256" key="10">
    <source>
        <dbReference type="SAM" id="SignalP"/>
    </source>
</evidence>
<dbReference type="Proteomes" id="UP001470230">
    <property type="component" value="Unassembled WGS sequence"/>
</dbReference>
<keyword evidence="9" id="KW-1133">Transmembrane helix</keyword>
<evidence type="ECO:0008006" key="13">
    <source>
        <dbReference type="Google" id="ProtNLM"/>
    </source>
</evidence>
<comment type="subcellular location">
    <subcellularLocation>
        <location evidence="1">Cell envelope</location>
    </subcellularLocation>
    <subcellularLocation>
        <location evidence="2">Cell outer membrane</location>
    </subcellularLocation>
    <subcellularLocation>
        <location evidence="3">Secreted</location>
    </subcellularLocation>
</comment>
<dbReference type="PANTHER" id="PTHR11319:SF35">
    <property type="entry name" value="OUTER MEMBRANE PROTEIN PMPC-RELATED"/>
    <property type="match status" value="1"/>
</dbReference>
<evidence type="ECO:0000313" key="12">
    <source>
        <dbReference type="Proteomes" id="UP001470230"/>
    </source>
</evidence>
<accession>A0ABR2JUT6</accession>
<protein>
    <recommendedName>
        <fullName evidence="13">Right handed beta helix domain-containing protein</fullName>
    </recommendedName>
</protein>
<keyword evidence="12" id="KW-1185">Reference proteome</keyword>
<keyword evidence="6 9" id="KW-0472">Membrane</keyword>
<feature type="compositionally biased region" description="Acidic residues" evidence="8">
    <location>
        <begin position="873"/>
        <end position="884"/>
    </location>
</feature>
<keyword evidence="7" id="KW-0998">Cell outer membrane</keyword>
<feature type="signal peptide" evidence="10">
    <location>
        <begin position="1"/>
        <end position="17"/>
    </location>
</feature>
<feature type="region of interest" description="Disordered" evidence="8">
    <location>
        <begin position="870"/>
        <end position="889"/>
    </location>
</feature>
<feature type="transmembrane region" description="Helical" evidence="9">
    <location>
        <begin position="896"/>
        <end position="922"/>
    </location>
</feature>
<evidence type="ECO:0000256" key="3">
    <source>
        <dbReference type="ARBA" id="ARBA00004613"/>
    </source>
</evidence>
<dbReference type="NCBIfam" id="TIGR01376">
    <property type="entry name" value="POMP_repeat"/>
    <property type="match status" value="2"/>
</dbReference>
<evidence type="ECO:0000256" key="6">
    <source>
        <dbReference type="ARBA" id="ARBA00023136"/>
    </source>
</evidence>
<dbReference type="PANTHER" id="PTHR11319">
    <property type="entry name" value="G PROTEIN-COUPLED RECEPTOR-RELATED"/>
    <property type="match status" value="1"/>
</dbReference>
<feature type="chain" id="PRO_5046145077" description="Right handed beta helix domain-containing protein" evidence="10">
    <location>
        <begin position="18"/>
        <end position="949"/>
    </location>
</feature>
<dbReference type="Pfam" id="PF02415">
    <property type="entry name" value="Chlam_PMP"/>
    <property type="match status" value="2"/>
</dbReference>
<dbReference type="SUPFAM" id="SSF51126">
    <property type="entry name" value="Pectin lyase-like"/>
    <property type="match status" value="3"/>
</dbReference>
<evidence type="ECO:0000256" key="1">
    <source>
        <dbReference type="ARBA" id="ARBA00004196"/>
    </source>
</evidence>
<reference evidence="11 12" key="1">
    <citation type="submission" date="2024-04" db="EMBL/GenBank/DDBJ databases">
        <title>Tritrichomonas musculus Genome.</title>
        <authorList>
            <person name="Alves-Ferreira E."/>
            <person name="Grigg M."/>
            <person name="Lorenzi H."/>
            <person name="Galac M."/>
        </authorList>
    </citation>
    <scope>NUCLEOTIDE SEQUENCE [LARGE SCALE GENOMIC DNA]</scope>
    <source>
        <strain evidence="11 12">EAF2021</strain>
    </source>
</reference>
<evidence type="ECO:0000256" key="2">
    <source>
        <dbReference type="ARBA" id="ARBA00004442"/>
    </source>
</evidence>
<dbReference type="InterPro" id="IPR006626">
    <property type="entry name" value="PbH1"/>
</dbReference>
<keyword evidence="4" id="KW-0964">Secreted</keyword>
<evidence type="ECO:0000256" key="7">
    <source>
        <dbReference type="ARBA" id="ARBA00023237"/>
    </source>
</evidence>